<accession>A0A9N9NM54</accession>
<keyword evidence="3" id="KW-1185">Reference proteome</keyword>
<gene>
    <name evidence="2" type="ORF">RFULGI_LOCUS12904</name>
</gene>
<dbReference type="OrthoDB" id="2372437at2759"/>
<organism evidence="2 3">
    <name type="scientific">Racocetra fulgida</name>
    <dbReference type="NCBI Taxonomy" id="60492"/>
    <lineage>
        <taxon>Eukaryota</taxon>
        <taxon>Fungi</taxon>
        <taxon>Fungi incertae sedis</taxon>
        <taxon>Mucoromycota</taxon>
        <taxon>Glomeromycotina</taxon>
        <taxon>Glomeromycetes</taxon>
        <taxon>Diversisporales</taxon>
        <taxon>Gigasporaceae</taxon>
        <taxon>Racocetra</taxon>
    </lineage>
</organism>
<dbReference type="EMBL" id="CAJVPZ010032311">
    <property type="protein sequence ID" value="CAG8741571.1"/>
    <property type="molecule type" value="Genomic_DNA"/>
</dbReference>
<reference evidence="2" key="1">
    <citation type="submission" date="2021-06" db="EMBL/GenBank/DDBJ databases">
        <authorList>
            <person name="Kallberg Y."/>
            <person name="Tangrot J."/>
            <person name="Rosling A."/>
        </authorList>
    </citation>
    <scope>NUCLEOTIDE SEQUENCE</scope>
    <source>
        <strain evidence="2">IN212</strain>
    </source>
</reference>
<dbReference type="Proteomes" id="UP000789396">
    <property type="component" value="Unassembled WGS sequence"/>
</dbReference>
<dbReference type="AlphaFoldDB" id="A0A9N9NM54"/>
<evidence type="ECO:0000313" key="3">
    <source>
        <dbReference type="Proteomes" id="UP000789396"/>
    </source>
</evidence>
<name>A0A9N9NM54_9GLOM</name>
<feature type="compositionally biased region" description="Low complexity" evidence="1">
    <location>
        <begin position="26"/>
        <end position="47"/>
    </location>
</feature>
<sequence length="189" mass="21799">MQTTTSTRLQRSQSIPLLPILISSPNLSPTRSPDLPSSISPLLPLSSTKKNKNQQVQNEIEELCAVQRQQEHTILSVNDTLNDLLSFVESLTSEISSLKVLSWAESEKGDKYNLDYNAKWAEQKPRLAKNTLPVPLEVFRERYNTNRIELLDMLQQKLKSRRSLNSIRKDEIRSTHFDERNYKNTCKTE</sequence>
<proteinExistence type="predicted"/>
<feature type="non-terminal residue" evidence="2">
    <location>
        <position position="1"/>
    </location>
</feature>
<evidence type="ECO:0000313" key="2">
    <source>
        <dbReference type="EMBL" id="CAG8741571.1"/>
    </source>
</evidence>
<comment type="caution">
    <text evidence="2">The sequence shown here is derived from an EMBL/GenBank/DDBJ whole genome shotgun (WGS) entry which is preliminary data.</text>
</comment>
<evidence type="ECO:0000256" key="1">
    <source>
        <dbReference type="SAM" id="MobiDB-lite"/>
    </source>
</evidence>
<protein>
    <submittedName>
        <fullName evidence="2">20113_t:CDS:1</fullName>
    </submittedName>
</protein>
<feature type="region of interest" description="Disordered" evidence="1">
    <location>
        <begin position="26"/>
        <end position="54"/>
    </location>
</feature>